<protein>
    <submittedName>
        <fullName evidence="1">Uncharacterized protein</fullName>
    </submittedName>
</protein>
<comment type="caution">
    <text evidence="1">The sequence shown here is derived from an EMBL/GenBank/DDBJ whole genome shotgun (WGS) entry which is preliminary data.</text>
</comment>
<sequence length="617" mass="66491">MPLHSQSLFKSSTKPRRKDARPSRQLLNLSRFFSCDPHKASAKSFLKDVALADGGSDPYPEIRTSIPLSTRSVSQTRPSSPSLLPSVGCKPTASSSLRYRTAAAANRPQRPNTSHHPAPSTSAVNICSIVPLSSSSSPRCRPNLPLWDPQSSHSATPAAAFPHHPRHRPASSISARDPDTTTLSLNQQPPHQRLQRDRSAPRPRRHSVTVVPGPTPKPLPHKSTPLAGPASGPCLDSRPKRTHDPEDGCLYLSSETANNYQSITVVDGTVYFDLPDGGISNASSKSAANDTASSSRSLAAATGDGDTRHEPVVAPVQGCDVDTEDSDQEPTAASRNCNGGDEIEAPGSPPPDKRSGQKSDTVKSVRSIGVQTSYSRHLTGTELRGNGRYTKVSSYWEQILLRELDLCQMNIIQMRLHVSAILDTYDSSALDEKLGVAPLVSTGCSEPPERVERLWEVWRQVEALLAVINIEMSSLGNTKKHSGAHDNNNNGGNNSSSSSRNGKNKASYRYFAGVQEYAEYVSQVARYIMTGCPTLVLSTLDSEELVLGADTPSTISTATDSPSLQASGQSCGRDADDKLRIILNPETLRRLVMLGEFLLDRASDLIDGIQADLQPIC</sequence>
<keyword evidence="2" id="KW-1185">Reference proteome</keyword>
<evidence type="ECO:0000313" key="2">
    <source>
        <dbReference type="Proteomes" id="UP001145114"/>
    </source>
</evidence>
<proteinExistence type="predicted"/>
<name>A0ACC1HJ70_9FUNG</name>
<dbReference type="Proteomes" id="UP001145114">
    <property type="component" value="Unassembled WGS sequence"/>
</dbReference>
<gene>
    <name evidence="1" type="ORF">EV182_000552</name>
</gene>
<dbReference type="EMBL" id="JAMZIH010005170">
    <property type="protein sequence ID" value="KAJ1675798.1"/>
    <property type="molecule type" value="Genomic_DNA"/>
</dbReference>
<reference evidence="1" key="1">
    <citation type="submission" date="2022-06" db="EMBL/GenBank/DDBJ databases">
        <title>Phylogenomic reconstructions and comparative analyses of Kickxellomycotina fungi.</title>
        <authorList>
            <person name="Reynolds N.K."/>
            <person name="Stajich J.E."/>
            <person name="Barry K."/>
            <person name="Grigoriev I.V."/>
            <person name="Crous P."/>
            <person name="Smith M.E."/>
        </authorList>
    </citation>
    <scope>NUCLEOTIDE SEQUENCE</scope>
    <source>
        <strain evidence="1">RSA 2271</strain>
    </source>
</reference>
<organism evidence="1 2">
    <name type="scientific">Spiromyces aspiralis</name>
    <dbReference type="NCBI Taxonomy" id="68401"/>
    <lineage>
        <taxon>Eukaryota</taxon>
        <taxon>Fungi</taxon>
        <taxon>Fungi incertae sedis</taxon>
        <taxon>Zoopagomycota</taxon>
        <taxon>Kickxellomycotina</taxon>
        <taxon>Kickxellomycetes</taxon>
        <taxon>Kickxellales</taxon>
        <taxon>Kickxellaceae</taxon>
        <taxon>Spiromyces</taxon>
    </lineage>
</organism>
<accession>A0ACC1HJ70</accession>
<evidence type="ECO:0000313" key="1">
    <source>
        <dbReference type="EMBL" id="KAJ1675798.1"/>
    </source>
</evidence>